<evidence type="ECO:0000256" key="11">
    <source>
        <dbReference type="ARBA" id="ARBA00048300"/>
    </source>
</evidence>
<gene>
    <name evidence="12 15" type="primary">ALA1</name>
    <name evidence="15" type="ORF">TWF481_007286</name>
</gene>
<keyword evidence="6 12" id="KW-0862">Zinc</keyword>
<comment type="domain">
    <text evidence="12">Consists of three domains; the N-terminal catalytic domain, the editing domain and the C-terminal C-Ala domain. The editing domain removes incorrectly charged amino acids, while the C-Ala domain, along with tRNA(Ala), serves as a bridge to cooperatively bring together the editing and aminoacylation centers thus stimulating deacylation of misacylated tRNAs.</text>
</comment>
<dbReference type="Gene3D" id="2.40.30.130">
    <property type="match status" value="1"/>
</dbReference>
<dbReference type="Pfam" id="PF26023">
    <property type="entry name" value="ALA1"/>
    <property type="match status" value="1"/>
</dbReference>
<keyword evidence="9 12" id="KW-0648">Protein biosynthesis</keyword>
<comment type="similarity">
    <text evidence="1">Belongs to the class-II aminoacyl-tRNA synthetase family. Alax-L subfamily.</text>
</comment>
<keyword evidence="8 12" id="KW-0694">RNA-binding</keyword>
<dbReference type="EMBL" id="JAVHJL010000004">
    <property type="protein sequence ID" value="KAK6505381.1"/>
    <property type="molecule type" value="Genomic_DNA"/>
</dbReference>
<dbReference type="InterPro" id="IPR023033">
    <property type="entry name" value="Ala_tRNA_ligase_euk/bac"/>
</dbReference>
<comment type="cofactor">
    <cofactor evidence="12">
        <name>Zn(2+)</name>
        <dbReference type="ChEBI" id="CHEBI:29105"/>
    </cofactor>
    <text evidence="12">Binds 1 zinc ion per subunit.</text>
</comment>
<feature type="binding site" evidence="12">
    <location>
        <position position="840"/>
    </location>
    <ligand>
        <name>Zn(2+)</name>
        <dbReference type="ChEBI" id="CHEBI:29105"/>
    </ligand>
</feature>
<dbReference type="InterPro" id="IPR009000">
    <property type="entry name" value="Transl_B-barrel_sf"/>
</dbReference>
<feature type="region of interest" description="Disordered" evidence="13">
    <location>
        <begin position="207"/>
        <end position="226"/>
    </location>
</feature>
<dbReference type="GO" id="GO:0005739">
    <property type="term" value="C:mitochondrion"/>
    <property type="evidence" value="ECO:0007669"/>
    <property type="project" value="UniProtKB-SubCell"/>
</dbReference>
<evidence type="ECO:0000256" key="4">
    <source>
        <dbReference type="ARBA" id="ARBA00022723"/>
    </source>
</evidence>
<comment type="function">
    <text evidence="12">Catalyzes the attachment of alanine to tRNA(Ala) in a two-step reaction: alanine is first activated by ATP to form Ala-AMP and then transferred to the acceptor end of tRNA(Ala). Also edits incorrectly charged tRNA(Ala) via its editing domain.</text>
</comment>
<evidence type="ECO:0000256" key="12">
    <source>
        <dbReference type="HAMAP-Rule" id="MF_03133"/>
    </source>
</evidence>
<feature type="compositionally biased region" description="Low complexity" evidence="13">
    <location>
        <begin position="106"/>
        <end position="123"/>
    </location>
</feature>
<evidence type="ECO:0000259" key="14">
    <source>
        <dbReference type="PROSITE" id="PS50860"/>
    </source>
</evidence>
<dbReference type="PANTHER" id="PTHR11777:SF9">
    <property type="entry name" value="ALANINE--TRNA LIGASE, CYTOPLASMIC"/>
    <property type="match status" value="1"/>
</dbReference>
<evidence type="ECO:0000313" key="15">
    <source>
        <dbReference type="EMBL" id="KAK6505381.1"/>
    </source>
</evidence>
<dbReference type="NCBIfam" id="TIGR00344">
    <property type="entry name" value="alaS"/>
    <property type="match status" value="1"/>
</dbReference>
<keyword evidence="10 12" id="KW-0030">Aminoacyl-tRNA synthetase</keyword>
<dbReference type="GO" id="GO:0004813">
    <property type="term" value="F:alanine-tRNA ligase activity"/>
    <property type="evidence" value="ECO:0007669"/>
    <property type="project" value="UniProtKB-UniRule"/>
</dbReference>
<evidence type="ECO:0000256" key="5">
    <source>
        <dbReference type="ARBA" id="ARBA00022741"/>
    </source>
</evidence>
<dbReference type="CDD" id="cd00673">
    <property type="entry name" value="AlaRS_core"/>
    <property type="match status" value="1"/>
</dbReference>
<dbReference type="GO" id="GO:0070143">
    <property type="term" value="P:mitochondrial alanyl-tRNA aminoacylation"/>
    <property type="evidence" value="ECO:0007669"/>
    <property type="project" value="UniProtKB-UniRule"/>
</dbReference>
<dbReference type="SUPFAM" id="SSF50447">
    <property type="entry name" value="Translation proteins"/>
    <property type="match status" value="1"/>
</dbReference>
<evidence type="ECO:0000256" key="2">
    <source>
        <dbReference type="ARBA" id="ARBA00022555"/>
    </source>
</evidence>
<keyword evidence="4 12" id="KW-0479">Metal-binding</keyword>
<dbReference type="InterPro" id="IPR018165">
    <property type="entry name" value="Ala-tRNA-synth_IIc_core"/>
</dbReference>
<dbReference type="GO" id="GO:0002161">
    <property type="term" value="F:aminoacyl-tRNA deacylase activity"/>
    <property type="evidence" value="ECO:0007669"/>
    <property type="project" value="TreeGrafter"/>
</dbReference>
<keyword evidence="12" id="KW-0496">Mitochondrion</keyword>
<evidence type="ECO:0000256" key="8">
    <source>
        <dbReference type="ARBA" id="ARBA00022884"/>
    </source>
</evidence>
<dbReference type="InterPro" id="IPR018163">
    <property type="entry name" value="Thr/Ala-tRNA-synth_IIc_edit"/>
</dbReference>
<evidence type="ECO:0000256" key="9">
    <source>
        <dbReference type="ARBA" id="ARBA00022917"/>
    </source>
</evidence>
<organism evidence="15 16">
    <name type="scientific">Arthrobotrys musiformis</name>
    <dbReference type="NCBI Taxonomy" id="47236"/>
    <lineage>
        <taxon>Eukaryota</taxon>
        <taxon>Fungi</taxon>
        <taxon>Dikarya</taxon>
        <taxon>Ascomycota</taxon>
        <taxon>Pezizomycotina</taxon>
        <taxon>Orbiliomycetes</taxon>
        <taxon>Orbiliales</taxon>
        <taxon>Orbiliaceae</taxon>
        <taxon>Arthrobotrys</taxon>
    </lineage>
</organism>
<dbReference type="HAMAP" id="MF_00036_B">
    <property type="entry name" value="Ala_tRNA_synth_B"/>
    <property type="match status" value="1"/>
</dbReference>
<feature type="domain" description="Alanyl-transfer RNA synthetases family profile" evidence="14">
    <location>
        <begin position="239"/>
        <end position="995"/>
    </location>
</feature>
<comment type="catalytic activity">
    <reaction evidence="11 12">
        <text>tRNA(Ala) + L-alanine + ATP = L-alanyl-tRNA(Ala) + AMP + diphosphate</text>
        <dbReference type="Rhea" id="RHEA:12540"/>
        <dbReference type="Rhea" id="RHEA-COMP:9657"/>
        <dbReference type="Rhea" id="RHEA-COMP:9923"/>
        <dbReference type="ChEBI" id="CHEBI:30616"/>
        <dbReference type="ChEBI" id="CHEBI:33019"/>
        <dbReference type="ChEBI" id="CHEBI:57972"/>
        <dbReference type="ChEBI" id="CHEBI:78442"/>
        <dbReference type="ChEBI" id="CHEBI:78497"/>
        <dbReference type="ChEBI" id="CHEBI:456215"/>
        <dbReference type="EC" id="6.1.1.7"/>
    </reaction>
</comment>
<dbReference type="Gene3D" id="3.30.980.10">
    <property type="entry name" value="Threonyl-trna Synthetase, Chain A, domain 2"/>
    <property type="match status" value="1"/>
</dbReference>
<dbReference type="InterPro" id="IPR018164">
    <property type="entry name" value="Ala-tRNA-synth_IIc_N"/>
</dbReference>
<dbReference type="Gene3D" id="3.30.930.10">
    <property type="entry name" value="Bira Bifunctional Protein, Domain 2"/>
    <property type="match status" value="1"/>
</dbReference>
<protein>
    <recommendedName>
        <fullName evidence="12">Alanine--tRNA ligase</fullName>
        <ecNumber evidence="12">6.1.1.7</ecNumber>
    </recommendedName>
    <alternativeName>
        <fullName evidence="12">Alanyl-tRNA synthetase</fullName>
        <shortName evidence="12">AlaRS</shortName>
    </alternativeName>
</protein>
<evidence type="ECO:0000256" key="3">
    <source>
        <dbReference type="ARBA" id="ARBA00022598"/>
    </source>
</evidence>
<dbReference type="SUPFAM" id="SSF101353">
    <property type="entry name" value="Putative anticodon-binding domain of alanyl-tRNA synthetase (AlaRS)"/>
    <property type="match status" value="1"/>
</dbReference>
<dbReference type="PRINTS" id="PR00980">
    <property type="entry name" value="TRNASYNTHALA"/>
</dbReference>
<evidence type="ECO:0000256" key="6">
    <source>
        <dbReference type="ARBA" id="ARBA00022833"/>
    </source>
</evidence>
<dbReference type="InterPro" id="IPR059090">
    <property type="entry name" value="ALA1_helical"/>
</dbReference>
<reference evidence="15 16" key="1">
    <citation type="submission" date="2023-08" db="EMBL/GenBank/DDBJ databases">
        <authorList>
            <person name="Palmer J.M."/>
        </authorList>
    </citation>
    <scope>NUCLEOTIDE SEQUENCE [LARGE SCALE GENOMIC DNA]</scope>
    <source>
        <strain evidence="15 16">TWF481</strain>
    </source>
</reference>
<sequence>MSILLRPRHLKGPLRIQSLCRPSPICSQSYQSVVPLLHLNCNPSSSSSSLRYLDLCGNNTKKDICRQTISCFGSATQTTHHFCVPSDTPPTTPTATLLRRQQPLRHLLPPLQRPSPSTSSPSLRPRHHHHPRHLPAHQAVTAHDSFIVANLLPVRNNSYRFLRTFTTTANYPHPSCRTAVNSARFTRYRVSIRISTTLPVLQKLASRNHSTKARKMSTPSTSTPTQAAPVVLTAAEQKWTAPKVRQTFIDYFKSKGHVFYKSSPCVPHDDKTLLFANAGMNQFKPIFLGTVDESSDFGKLKRACNTQKCIRAGGKHNDLEDVGSDSYHHTFFEMLGNWSFGDYFKEDAIKFSWELLTKVYGLDPTRLYVTYFEGDSASGLEPDLETKALWRKMGVPDDHILPGNVKDNFWEMGDQGPCGPCTEVHYDRIGGGRNAAKLVNQDDPNVLEIWNNVFIQFNRGEDKSLKPLPHKHVDTGMGFERLVSILQNKSSNYDTDIFRTLFSKIQEVANIRPYTGKFGAEDTDSIDKTYRVVADHLRTLSFGIADGGRPDNDGRGYVLRRIVRRGSRYARKFMGVNIGSFFSSLLPALVEQMGPVFPELKERQAEIKKLLDMEEESFARTLDRGEKKFEQLAQIAISSKSPIPGHEVWKLYDTFGFPLDLTYIMAGEVSVGIDSEGVTVAEKKAKEISKVKKAVDGITRLTLDVHALAALKEDNIPPANDDAKFLWGDEAIIHDAKIVRILAKEGFVQSTEGLEEDAQVGILLDKTCLYAEQGGQIYDFGTISIPGKSELFVDHVVYHGKYALHSGIIQTGTLKVGDVVRVEYDEPRRSLIRVNHTATHVLNYALKEVLAKNGGEVHQRGSLVDQLKTRFDISWDGPITPEQIEKVENESNSYINQKVAVYTKEIDIKTAQAITGVRAVFGEKYPDPVRVVSLGIDLNLIVENPTDPQWANVSIEFCGGTHLKTVSDITEMVITEESGIGKGIRRVVCVTNEIAAGIRVLEKELAVKLKAVDDMAFGPKKEAAGKVFSSTLNSAQIGLVKKNTMKAEYAKINKQIIDDTKSRAKAFVVKAETAVAEAFAESNKKTALIILESGSTAKTLTDVLKTVGNNFNDKIVYFIVKPEEDQGKDTKIFHGVHVPTASVNQGRNAQSISSQVGAIIGGGAGPSRDGRTSQGAGVEFDKYDAAVETATKLLAALEV</sequence>
<evidence type="ECO:0000256" key="13">
    <source>
        <dbReference type="SAM" id="MobiDB-lite"/>
    </source>
</evidence>
<dbReference type="InterPro" id="IPR045864">
    <property type="entry name" value="aa-tRNA-synth_II/BPL/LPL"/>
</dbReference>
<feature type="binding site" evidence="12">
    <location>
        <position position="958"/>
    </location>
    <ligand>
        <name>Zn(2+)</name>
        <dbReference type="ChEBI" id="CHEBI:29105"/>
    </ligand>
</feature>
<keyword evidence="3 12" id="KW-0436">Ligase</keyword>
<evidence type="ECO:0000256" key="10">
    <source>
        <dbReference type="ARBA" id="ARBA00023146"/>
    </source>
</evidence>
<feature type="compositionally biased region" description="Basic residues" evidence="13">
    <location>
        <begin position="124"/>
        <end position="133"/>
    </location>
</feature>
<dbReference type="PROSITE" id="PS50860">
    <property type="entry name" value="AA_TRNA_LIGASE_II_ALA"/>
    <property type="match status" value="1"/>
</dbReference>
<dbReference type="InterPro" id="IPR012947">
    <property type="entry name" value="tRNA_SAD"/>
</dbReference>
<evidence type="ECO:0000256" key="1">
    <source>
        <dbReference type="ARBA" id="ARBA00008429"/>
    </source>
</evidence>
<dbReference type="InterPro" id="IPR018162">
    <property type="entry name" value="Ala-tRNA-ligase_IIc_anticod-bd"/>
</dbReference>
<proteinExistence type="inferred from homology"/>
<comment type="subunit">
    <text evidence="12">Monomer.</text>
</comment>
<dbReference type="Proteomes" id="UP001370758">
    <property type="component" value="Unassembled WGS sequence"/>
</dbReference>
<keyword evidence="2 12" id="KW-0820">tRNA-binding</keyword>
<dbReference type="SUPFAM" id="SSF55186">
    <property type="entry name" value="ThrRS/AlaRS common domain"/>
    <property type="match status" value="1"/>
</dbReference>
<dbReference type="FunFam" id="3.30.930.10:FF:000011">
    <property type="entry name" value="Alanine--tRNA ligase, cytoplasmic"/>
    <property type="match status" value="1"/>
</dbReference>
<keyword evidence="5 12" id="KW-0547">Nucleotide-binding</keyword>
<dbReference type="GO" id="GO:0008270">
    <property type="term" value="F:zinc ion binding"/>
    <property type="evidence" value="ECO:0007669"/>
    <property type="project" value="UniProtKB-UniRule"/>
</dbReference>
<comment type="caution">
    <text evidence="15">The sequence shown here is derived from an EMBL/GenBank/DDBJ whole genome shotgun (WGS) entry which is preliminary data.</text>
</comment>
<dbReference type="GO" id="GO:0000049">
    <property type="term" value="F:tRNA binding"/>
    <property type="evidence" value="ECO:0007669"/>
    <property type="project" value="UniProtKB-KW"/>
</dbReference>
<dbReference type="GO" id="GO:0005524">
    <property type="term" value="F:ATP binding"/>
    <property type="evidence" value="ECO:0007669"/>
    <property type="project" value="UniProtKB-UniRule"/>
</dbReference>
<keyword evidence="7 12" id="KW-0067">ATP-binding</keyword>
<comment type="subcellular location">
    <subcellularLocation>
        <location evidence="12">Mitochondrion</location>
    </subcellularLocation>
    <subcellularLocation>
        <location evidence="12">Cytoplasm</location>
    </subcellularLocation>
</comment>
<evidence type="ECO:0000313" key="16">
    <source>
        <dbReference type="Proteomes" id="UP001370758"/>
    </source>
</evidence>
<keyword evidence="16" id="KW-1185">Reference proteome</keyword>
<accession>A0AAV9WB12</accession>
<dbReference type="PANTHER" id="PTHR11777">
    <property type="entry name" value="ALANYL-TRNA SYNTHETASE"/>
    <property type="match status" value="1"/>
</dbReference>
<dbReference type="InterPro" id="IPR050058">
    <property type="entry name" value="Ala-tRNA_ligase"/>
</dbReference>
<evidence type="ECO:0000256" key="7">
    <source>
        <dbReference type="ARBA" id="ARBA00022840"/>
    </source>
</evidence>
<dbReference type="Pfam" id="PF07973">
    <property type="entry name" value="tRNA_SAD"/>
    <property type="match status" value="1"/>
</dbReference>
<keyword evidence="12" id="KW-0963">Cytoplasm</keyword>
<feature type="binding site" evidence="12">
    <location>
        <position position="836"/>
    </location>
    <ligand>
        <name>Zn(2+)</name>
        <dbReference type="ChEBI" id="CHEBI:29105"/>
    </ligand>
</feature>
<name>A0AAV9WB12_9PEZI</name>
<dbReference type="EC" id="6.1.1.7" evidence="12"/>
<dbReference type="SMART" id="SM00863">
    <property type="entry name" value="tRNA_SAD"/>
    <property type="match status" value="1"/>
</dbReference>
<feature type="binding site" evidence="12">
    <location>
        <position position="962"/>
    </location>
    <ligand>
        <name>Zn(2+)</name>
        <dbReference type="ChEBI" id="CHEBI:29105"/>
    </ligand>
</feature>
<dbReference type="Pfam" id="PF01411">
    <property type="entry name" value="tRNA-synt_2c"/>
    <property type="match status" value="1"/>
</dbReference>
<dbReference type="FunFam" id="3.30.980.10:FF:000004">
    <property type="entry name" value="Alanine--tRNA ligase, cytoplasmic"/>
    <property type="match status" value="1"/>
</dbReference>
<dbReference type="AlphaFoldDB" id="A0AAV9WB12"/>
<dbReference type="SUPFAM" id="SSF55681">
    <property type="entry name" value="Class II aaRS and biotin synthetases"/>
    <property type="match status" value="1"/>
</dbReference>
<feature type="region of interest" description="Disordered" evidence="13">
    <location>
        <begin position="106"/>
        <end position="133"/>
    </location>
</feature>
<dbReference type="InterPro" id="IPR002318">
    <property type="entry name" value="Ala-tRNA-lgiase_IIc"/>
</dbReference>